<comment type="function">
    <text evidence="6">Cell division inhibitor that blocks the formation of polar Z ring septums. Rapidly oscillates between the poles of the cell to destabilize FtsZ filaments that have formed before they mature into polar Z rings. Prevents FtsZ polymerization.</text>
</comment>
<sequence length="229" mass="25130">MKAQVTGFLKNTVNIKGTNKGLLIQLNDMASYAEILDELKKKVSDPALEGDAEVQVQLAKRHYSNGQLEEIKKVIHDNSKMKVIGTKCDVVTVEECNRMISERQSETYVGIVRSGQVVKAKGDLVVIGDVNQNGRIEAGGNVYVLGRLKGFAHAGASGNKEAVIAASWLEATHLKIADELETMTDELDSLSEQPEMECAYLHTSGKIIIDRLQELRFLRPQISTFKGGS</sequence>
<feature type="domain" description="Septum site-determining protein MinC N-terminal" evidence="8">
    <location>
        <begin position="13"/>
        <end position="83"/>
    </location>
</feature>
<evidence type="ECO:0000259" key="7">
    <source>
        <dbReference type="Pfam" id="PF03775"/>
    </source>
</evidence>
<dbReference type="Proteomes" id="UP000092650">
    <property type="component" value="Chromosome"/>
</dbReference>
<keyword evidence="3 6" id="KW-0717">Septation</keyword>
<dbReference type="RefSeq" id="WP_068868959.1">
    <property type="nucleotide sequence ID" value="NZ_CP016539.2"/>
</dbReference>
<evidence type="ECO:0000256" key="6">
    <source>
        <dbReference type="HAMAP-Rule" id="MF_00267"/>
    </source>
</evidence>
<evidence type="ECO:0000256" key="2">
    <source>
        <dbReference type="ARBA" id="ARBA00022618"/>
    </source>
</evidence>
<dbReference type="Pfam" id="PF22642">
    <property type="entry name" value="MinC_N_1"/>
    <property type="match status" value="1"/>
</dbReference>
<dbReference type="GO" id="GO:1901891">
    <property type="term" value="P:regulation of cell septum assembly"/>
    <property type="evidence" value="ECO:0007669"/>
    <property type="project" value="InterPro"/>
</dbReference>
<dbReference type="GO" id="GO:0000902">
    <property type="term" value="P:cell morphogenesis"/>
    <property type="evidence" value="ECO:0007669"/>
    <property type="project" value="InterPro"/>
</dbReference>
<dbReference type="NCBIfam" id="TIGR01222">
    <property type="entry name" value="minC"/>
    <property type="match status" value="1"/>
</dbReference>
<comment type="similarity">
    <text evidence="1 6">Belongs to the MinC family.</text>
</comment>
<dbReference type="KEGG" id="ppla:BBI15_02745"/>
<dbReference type="OrthoDB" id="9790810at2"/>
<keyword evidence="4 6" id="KW-0131">Cell cycle</keyword>
<proteinExistence type="inferred from homology"/>
<dbReference type="EMBL" id="CP016539">
    <property type="protein sequence ID" value="ANU19200.1"/>
    <property type="molecule type" value="Genomic_DNA"/>
</dbReference>
<feature type="domain" description="Septum formation inhibitor MinC C-terminal" evidence="7">
    <location>
        <begin position="111"/>
        <end position="209"/>
    </location>
</feature>
<evidence type="ECO:0000256" key="1">
    <source>
        <dbReference type="ARBA" id="ARBA00006291"/>
    </source>
</evidence>
<dbReference type="InterPro" id="IPR036145">
    <property type="entry name" value="MinC_C_sf"/>
</dbReference>
<dbReference type="Gene3D" id="3.30.160.540">
    <property type="match status" value="1"/>
</dbReference>
<dbReference type="HAMAP" id="MF_00267">
    <property type="entry name" value="MinC"/>
    <property type="match status" value="1"/>
</dbReference>
<organism evidence="9 10">
    <name type="scientific">Planococcus plakortidis</name>
    <dbReference type="NCBI Taxonomy" id="1038856"/>
    <lineage>
        <taxon>Bacteria</taxon>
        <taxon>Bacillati</taxon>
        <taxon>Bacillota</taxon>
        <taxon>Bacilli</taxon>
        <taxon>Bacillales</taxon>
        <taxon>Caryophanaceae</taxon>
        <taxon>Planococcus</taxon>
    </lineage>
</organism>
<dbReference type="STRING" id="1038856.BBI15_02745"/>
<comment type="subunit">
    <text evidence="5 6">Interacts with MinD and FtsZ.</text>
</comment>
<evidence type="ECO:0000259" key="8">
    <source>
        <dbReference type="Pfam" id="PF22642"/>
    </source>
</evidence>
<name>A0A1C7E5T0_9BACL</name>
<dbReference type="InterPro" id="IPR005526">
    <property type="entry name" value="Septum_form_inhib_MinC_C"/>
</dbReference>
<keyword evidence="10" id="KW-1185">Reference proteome</keyword>
<dbReference type="SUPFAM" id="SSF63848">
    <property type="entry name" value="Cell-division inhibitor MinC, C-terminal domain"/>
    <property type="match status" value="1"/>
</dbReference>
<dbReference type="AlphaFoldDB" id="A0A1C7E5T0"/>
<dbReference type="Gene3D" id="2.160.20.70">
    <property type="match status" value="1"/>
</dbReference>
<dbReference type="PANTHER" id="PTHR34108">
    <property type="entry name" value="SEPTUM SITE-DETERMINING PROTEIN MINC"/>
    <property type="match status" value="1"/>
</dbReference>
<evidence type="ECO:0000313" key="10">
    <source>
        <dbReference type="Proteomes" id="UP000092650"/>
    </source>
</evidence>
<accession>A0A1C7E5T0</accession>
<dbReference type="GO" id="GO:0000917">
    <property type="term" value="P:division septum assembly"/>
    <property type="evidence" value="ECO:0007669"/>
    <property type="project" value="UniProtKB-KW"/>
</dbReference>
<keyword evidence="2 6" id="KW-0132">Cell division</keyword>
<evidence type="ECO:0000256" key="3">
    <source>
        <dbReference type="ARBA" id="ARBA00023210"/>
    </source>
</evidence>
<gene>
    <name evidence="6" type="primary">minC</name>
    <name evidence="9" type="ORF">BBI15_02745</name>
</gene>
<evidence type="ECO:0000313" key="9">
    <source>
        <dbReference type="EMBL" id="ANU19200.1"/>
    </source>
</evidence>
<dbReference type="Pfam" id="PF03775">
    <property type="entry name" value="MinC_C"/>
    <property type="match status" value="1"/>
</dbReference>
<reference evidence="9" key="1">
    <citation type="submission" date="2016-10" db="EMBL/GenBank/DDBJ databases">
        <authorList>
            <person name="See-Too W.S."/>
        </authorList>
    </citation>
    <scope>NUCLEOTIDE SEQUENCE [LARGE SCALE GENOMIC DNA]</scope>
    <source>
        <strain evidence="9">DSM 23997</strain>
    </source>
</reference>
<dbReference type="PANTHER" id="PTHR34108:SF1">
    <property type="entry name" value="SEPTUM SITE-DETERMINING PROTEIN MINC"/>
    <property type="match status" value="1"/>
</dbReference>
<dbReference type="InterPro" id="IPR016098">
    <property type="entry name" value="CAP/MinC_C"/>
</dbReference>
<protein>
    <recommendedName>
        <fullName evidence="6">Probable septum site-determining protein MinC</fullName>
    </recommendedName>
</protein>
<dbReference type="InterPro" id="IPR055219">
    <property type="entry name" value="MinC_N_1"/>
</dbReference>
<evidence type="ECO:0000256" key="5">
    <source>
        <dbReference type="ARBA" id="ARBA00046874"/>
    </source>
</evidence>
<dbReference type="InterPro" id="IPR013033">
    <property type="entry name" value="MinC"/>
</dbReference>
<evidence type="ECO:0000256" key="4">
    <source>
        <dbReference type="ARBA" id="ARBA00023306"/>
    </source>
</evidence>